<keyword evidence="1" id="KW-0472">Membrane</keyword>
<proteinExistence type="predicted"/>
<evidence type="ECO:0000313" key="3">
    <source>
        <dbReference type="Proteomes" id="UP001596223"/>
    </source>
</evidence>
<evidence type="ECO:0000256" key="1">
    <source>
        <dbReference type="SAM" id="Phobius"/>
    </source>
</evidence>
<organism evidence="2 3">
    <name type="scientific">Nocardia lasii</name>
    <dbReference type="NCBI Taxonomy" id="1616107"/>
    <lineage>
        <taxon>Bacteria</taxon>
        <taxon>Bacillati</taxon>
        <taxon>Actinomycetota</taxon>
        <taxon>Actinomycetes</taxon>
        <taxon>Mycobacteriales</taxon>
        <taxon>Nocardiaceae</taxon>
        <taxon>Nocardia</taxon>
    </lineage>
</organism>
<evidence type="ECO:0000313" key="2">
    <source>
        <dbReference type="EMBL" id="MFC6014486.1"/>
    </source>
</evidence>
<dbReference type="EMBL" id="JBHSQN010000017">
    <property type="protein sequence ID" value="MFC6014486.1"/>
    <property type="molecule type" value="Genomic_DNA"/>
</dbReference>
<dbReference type="RefSeq" id="WP_378609827.1">
    <property type="nucleotide sequence ID" value="NZ_JBHSQN010000017.1"/>
</dbReference>
<name>A0ABW1JYE2_9NOCA</name>
<feature type="transmembrane region" description="Helical" evidence="1">
    <location>
        <begin position="30"/>
        <end position="51"/>
    </location>
</feature>
<dbReference type="Proteomes" id="UP001596223">
    <property type="component" value="Unassembled WGS sequence"/>
</dbReference>
<gene>
    <name evidence="2" type="ORF">ACFP3H_25820</name>
</gene>
<reference evidence="3" key="1">
    <citation type="journal article" date="2019" name="Int. J. Syst. Evol. Microbiol.">
        <title>The Global Catalogue of Microorganisms (GCM) 10K type strain sequencing project: providing services to taxonomists for standard genome sequencing and annotation.</title>
        <authorList>
            <consortium name="The Broad Institute Genomics Platform"/>
            <consortium name="The Broad Institute Genome Sequencing Center for Infectious Disease"/>
            <person name="Wu L."/>
            <person name="Ma J."/>
        </authorList>
    </citation>
    <scope>NUCLEOTIDE SEQUENCE [LARGE SCALE GENOMIC DNA]</scope>
    <source>
        <strain evidence="3">CCUG 36956</strain>
    </source>
</reference>
<keyword evidence="1" id="KW-1133">Transmembrane helix</keyword>
<keyword evidence="1" id="KW-0812">Transmembrane</keyword>
<comment type="caution">
    <text evidence="2">The sequence shown here is derived from an EMBL/GenBank/DDBJ whole genome shotgun (WGS) entry which is preliminary data.</text>
</comment>
<protein>
    <submittedName>
        <fullName evidence="2">Uncharacterized protein</fullName>
    </submittedName>
</protein>
<sequence length="203" mass="22185">MLTPVVLLLVEVSAASKYGYGQWDPTWPSLIWVVAAVVAWLFARSAFLHIFDVHVIFLAESGDDVLLARQLVGDEKGMDPAYPAWSGHVVVDVVLKDAGLVVHATVTGGSQSTRRVFERTLRRIELGTVTRVVERRFPAGKTQFTWYALPTGRTLHAATAGTVVVTTSQSGLTLTIPTDRPELIGEAIRRRLRGSAGPNGPRW</sequence>
<keyword evidence="3" id="KW-1185">Reference proteome</keyword>
<accession>A0ABW1JYE2</accession>